<evidence type="ECO:0000256" key="4">
    <source>
        <dbReference type="PROSITE-ProRule" id="PRU00335"/>
    </source>
</evidence>
<dbReference type="PANTHER" id="PTHR47506:SF3">
    <property type="entry name" value="HTH-TYPE TRANSCRIPTIONAL REGULATOR LMRA"/>
    <property type="match status" value="1"/>
</dbReference>
<dbReference type="PROSITE" id="PS50977">
    <property type="entry name" value="HTH_TETR_2"/>
    <property type="match status" value="1"/>
</dbReference>
<dbReference type="Proteomes" id="UP000037179">
    <property type="component" value="Unassembled WGS sequence"/>
</dbReference>
<feature type="domain" description="HTH tetR-type" evidence="5">
    <location>
        <begin position="5"/>
        <end position="65"/>
    </location>
</feature>
<feature type="DNA-binding region" description="H-T-H motif" evidence="4">
    <location>
        <begin position="28"/>
        <end position="47"/>
    </location>
</feature>
<dbReference type="AlphaFoldDB" id="A0ABC9YY79"/>
<dbReference type="SUPFAM" id="SSF46689">
    <property type="entry name" value="Homeodomain-like"/>
    <property type="match status" value="1"/>
</dbReference>
<dbReference type="SUPFAM" id="SSF48498">
    <property type="entry name" value="Tetracyclin repressor-like, C-terminal domain"/>
    <property type="match status" value="1"/>
</dbReference>
<dbReference type="InterPro" id="IPR054156">
    <property type="entry name" value="YxaF_TetR_C"/>
</dbReference>
<evidence type="ECO:0000313" key="7">
    <source>
        <dbReference type="Proteomes" id="UP000037179"/>
    </source>
</evidence>
<evidence type="ECO:0000256" key="1">
    <source>
        <dbReference type="ARBA" id="ARBA00023015"/>
    </source>
</evidence>
<proteinExistence type="predicted"/>
<dbReference type="EMBL" id="BBYQ01000082">
    <property type="protein sequence ID" value="GAP30529.1"/>
    <property type="molecule type" value="Genomic_DNA"/>
</dbReference>
<comment type="caution">
    <text evidence="6">The sequence shown here is derived from an EMBL/GenBank/DDBJ whole genome shotgun (WGS) entry which is preliminary data.</text>
</comment>
<protein>
    <submittedName>
        <fullName evidence="6">TetR family transcriptional regulator</fullName>
    </submittedName>
</protein>
<dbReference type="Gene3D" id="1.10.357.10">
    <property type="entry name" value="Tetracycline Repressor, domain 2"/>
    <property type="match status" value="1"/>
</dbReference>
<evidence type="ECO:0000313" key="6">
    <source>
        <dbReference type="EMBL" id="GAP30529.1"/>
    </source>
</evidence>
<dbReference type="RefSeq" id="WP_036549813.1">
    <property type="nucleotide sequence ID" value="NZ_AP028459.1"/>
</dbReference>
<reference evidence="7" key="1">
    <citation type="submission" date="2015-07" db="EMBL/GenBank/DDBJ databases">
        <title>Nocardia seriolae U-1 whole genome shotgun sequence.</title>
        <authorList>
            <person name="Imajoh M."/>
            <person name="Fukumoto Y."/>
            <person name="Sukeda M."/>
            <person name="Yamane J."/>
            <person name="Yamasaki K."/>
            <person name="Shimizu M."/>
            <person name="Ohnishi K."/>
            <person name="Oshima S."/>
        </authorList>
    </citation>
    <scope>NUCLEOTIDE SEQUENCE [LARGE SCALE GENOMIC DNA]</scope>
    <source>
        <strain evidence="7">U-1</strain>
    </source>
</reference>
<accession>A0ABC9YY79</accession>
<sequence length="206" mass="21863">MADSRDSRQKLVAGAADMIRRRGLNATSVRELAKYARAPLGSTYHYFPGGKTQLAAEAVTFAGELTSTLLTRALENGPVEALRAFLSMWRKVLVDTEFRAGCPVLAVSVEDLPEAEAAPHEAAAAAFSQWTALLTTSLREHGADPAAAERTATLIVAAAEGSVAMCRAEHSTRALDHIGDQLTLIVEDLLARSSSIETPSTGDEDA</sequence>
<dbReference type="PANTHER" id="PTHR47506">
    <property type="entry name" value="TRANSCRIPTIONAL REGULATORY PROTEIN"/>
    <property type="match status" value="1"/>
</dbReference>
<name>A0ABC9YY79_9NOCA</name>
<dbReference type="InterPro" id="IPR001647">
    <property type="entry name" value="HTH_TetR"/>
</dbReference>
<evidence type="ECO:0000256" key="3">
    <source>
        <dbReference type="ARBA" id="ARBA00023163"/>
    </source>
</evidence>
<dbReference type="Pfam" id="PF00440">
    <property type="entry name" value="TetR_N"/>
    <property type="match status" value="1"/>
</dbReference>
<keyword evidence="1" id="KW-0805">Transcription regulation</keyword>
<reference evidence="6 7" key="2">
    <citation type="journal article" date="2016" name="Genome Announc.">
        <title>Draft Genome Sequence of Erythromycin- and Oxytetracycline-Sensitive Nocardia seriolae Strain U-1 (NBRC 110359).</title>
        <authorList>
            <person name="Imajoh M."/>
            <person name="Sukeda M."/>
            <person name="Shimizu M."/>
            <person name="Yamane J."/>
            <person name="Ohnishi K."/>
            <person name="Oshima S."/>
        </authorList>
    </citation>
    <scope>NUCLEOTIDE SEQUENCE [LARGE SCALE GENOMIC DNA]</scope>
    <source>
        <strain evidence="6 7">U-1</strain>
    </source>
</reference>
<dbReference type="InterPro" id="IPR036271">
    <property type="entry name" value="Tet_transcr_reg_TetR-rel_C_sf"/>
</dbReference>
<evidence type="ECO:0000256" key="2">
    <source>
        <dbReference type="ARBA" id="ARBA00023125"/>
    </source>
</evidence>
<dbReference type="Pfam" id="PF21993">
    <property type="entry name" value="TetR_C_13_2"/>
    <property type="match status" value="1"/>
</dbReference>
<keyword evidence="7" id="KW-1185">Reference proteome</keyword>
<organism evidence="6 7">
    <name type="scientific">Nocardia seriolae</name>
    <dbReference type="NCBI Taxonomy" id="37332"/>
    <lineage>
        <taxon>Bacteria</taxon>
        <taxon>Bacillati</taxon>
        <taxon>Actinomycetota</taxon>
        <taxon>Actinomycetes</taxon>
        <taxon>Mycobacteriales</taxon>
        <taxon>Nocardiaceae</taxon>
        <taxon>Nocardia</taxon>
    </lineage>
</organism>
<keyword evidence="2 4" id="KW-0238">DNA-binding</keyword>
<keyword evidence="3" id="KW-0804">Transcription</keyword>
<dbReference type="GO" id="GO:0003677">
    <property type="term" value="F:DNA binding"/>
    <property type="evidence" value="ECO:0007669"/>
    <property type="project" value="UniProtKB-UniRule"/>
</dbReference>
<dbReference type="InterPro" id="IPR009057">
    <property type="entry name" value="Homeodomain-like_sf"/>
</dbReference>
<evidence type="ECO:0000259" key="5">
    <source>
        <dbReference type="PROSITE" id="PS50977"/>
    </source>
</evidence>
<gene>
    <name evidence="6" type="ORF">NSK11_contig00082-0037</name>
</gene>